<dbReference type="Proteomes" id="UP000037843">
    <property type="component" value="Unassembled WGS sequence"/>
</dbReference>
<keyword evidence="9" id="KW-1185">Reference proteome</keyword>
<dbReference type="InterPro" id="IPR015422">
    <property type="entry name" value="PyrdxlP-dep_Trfase_small"/>
</dbReference>
<evidence type="ECO:0000313" key="7">
    <source>
        <dbReference type="EMBL" id="KPG36342.1"/>
    </source>
</evidence>
<dbReference type="PANTHER" id="PTHR11986">
    <property type="entry name" value="AMINOTRANSFERASE CLASS III"/>
    <property type="match status" value="1"/>
</dbReference>
<dbReference type="GO" id="GO:0042802">
    <property type="term" value="F:identical protein binding"/>
    <property type="evidence" value="ECO:0007669"/>
    <property type="project" value="TreeGrafter"/>
</dbReference>
<keyword evidence="2" id="KW-0028">Amino-acid biosynthesis</keyword>
<dbReference type="Gene3D" id="3.40.640.10">
    <property type="entry name" value="Type I PLP-dependent aspartate aminotransferase-like (Major domain)"/>
    <property type="match status" value="1"/>
</dbReference>
<proteinExistence type="predicted"/>
<dbReference type="GO" id="GO:0030170">
    <property type="term" value="F:pyridoxal phosphate binding"/>
    <property type="evidence" value="ECO:0007669"/>
    <property type="project" value="InterPro"/>
</dbReference>
<evidence type="ECO:0000313" key="6">
    <source>
        <dbReference type="EMBL" id="KPG10521.1"/>
    </source>
</evidence>
<protein>
    <recommendedName>
        <fullName evidence="10">Aminotransferase</fullName>
    </recommendedName>
</protein>
<evidence type="ECO:0000256" key="1">
    <source>
        <dbReference type="ARBA" id="ARBA00001933"/>
    </source>
</evidence>
<sequence length="707" mass="76769">MVHNGRYSTPTAATLNTLADLNRDGRPNLLFAGLAITPEAAQLGYLLSRLHDPSTNHFLLLKNSPEEAISAAVRIARHSGNINAKNGNSVLIVGAPPALKTYFNPLDEPIDTALVPGIRFEPSVRTAAELLSSEAFSAVLSVLGEGADNMSLRTLNEVARARGLLSGVYDTRPLAATLSDTGFGAAATAADMYIYGEHLVDDQVPFGCLLMTPHAYRVWDNPLDGMSQGSTFSSSTGVLTIAIDTLRRRELLRHQDEAVLRQIGADRKVRNEYFGRYVNPHAVTLLESFGLDFEFRHAAGMTMELSDGRSLCDCTGGMGSNLRGHNPPDNVRDVFTDHDESVDYSTQLADTLHRLSGFPEMFTAVSGTTAVENALALARLARPLRPKIVSFTGNFSGRSLAPISVSRYGPPLPSSIPDAFAPYCPGVVFVDPFSTDAAKQLTHALSDPSVGLVWCELIQGSSCLPIPQHLLKIIEDLKPAGGYLIGVDEILTGAWRAGEEFLYHARNLPSADLVAISKPLSDMTIPMAAALTTRQVVDAARRTDSAAVDQLQTQYRNNLGAHIATHALAKVDTPGAHAERRKAREILAEGLEQLVKKSSLYEGVTGGGAQLRLIPSRKYFPFKSGSFAAEMTESSFENLVLQRCGVILSRGRFLFPIFPQAHDLEETMRRMQRLADVSPITVYRGTAVNVVKLFVHMGLQRLRRSRG</sequence>
<keyword evidence="4" id="KW-0808">Transferase</keyword>
<evidence type="ECO:0000256" key="4">
    <source>
        <dbReference type="ARBA" id="ARBA00022679"/>
    </source>
</evidence>
<dbReference type="GO" id="GO:0006526">
    <property type="term" value="P:L-arginine biosynthetic process"/>
    <property type="evidence" value="ECO:0007669"/>
    <property type="project" value="UniProtKB-KW"/>
</dbReference>
<dbReference type="EMBL" id="LJFS01000004">
    <property type="protein sequence ID" value="KPG36342.1"/>
    <property type="molecule type" value="Genomic_DNA"/>
</dbReference>
<dbReference type="Pfam" id="PF00202">
    <property type="entry name" value="Aminotran_3"/>
    <property type="match status" value="1"/>
</dbReference>
<dbReference type="Proteomes" id="UP000037962">
    <property type="component" value="Unassembled WGS sequence"/>
</dbReference>
<evidence type="ECO:0000313" key="8">
    <source>
        <dbReference type="Proteomes" id="UP000037843"/>
    </source>
</evidence>
<keyword evidence="5" id="KW-0663">Pyridoxal phosphate</keyword>
<organism evidence="6 8">
    <name type="scientific">Mycobacteroides immunogenum</name>
    <dbReference type="NCBI Taxonomy" id="83262"/>
    <lineage>
        <taxon>Bacteria</taxon>
        <taxon>Bacillati</taxon>
        <taxon>Actinomycetota</taxon>
        <taxon>Actinomycetes</taxon>
        <taxon>Mycobacteriales</taxon>
        <taxon>Mycobacteriaceae</taxon>
        <taxon>Mycobacteroides</taxon>
    </lineage>
</organism>
<evidence type="ECO:0000256" key="5">
    <source>
        <dbReference type="ARBA" id="ARBA00022898"/>
    </source>
</evidence>
<dbReference type="Gene3D" id="3.90.1150.10">
    <property type="entry name" value="Aspartate Aminotransferase, domain 1"/>
    <property type="match status" value="1"/>
</dbReference>
<dbReference type="RefSeq" id="WP_043076741.1">
    <property type="nucleotide sequence ID" value="NZ_CP011530.1"/>
</dbReference>
<dbReference type="EMBL" id="LJFO01000007">
    <property type="protein sequence ID" value="KPG10521.1"/>
    <property type="molecule type" value="Genomic_DNA"/>
</dbReference>
<evidence type="ECO:0000256" key="3">
    <source>
        <dbReference type="ARBA" id="ARBA00022576"/>
    </source>
</evidence>
<comment type="cofactor">
    <cofactor evidence="1">
        <name>pyridoxal 5'-phosphate</name>
        <dbReference type="ChEBI" id="CHEBI:597326"/>
    </cofactor>
</comment>
<name>A0A7V8LP32_9MYCO</name>
<dbReference type="KEGG" id="miz:BAB75_23925"/>
<dbReference type="SUPFAM" id="SSF53383">
    <property type="entry name" value="PLP-dependent transferases"/>
    <property type="match status" value="1"/>
</dbReference>
<accession>A0A7V8LP32</accession>
<comment type="caution">
    <text evidence="6">The sequence shown here is derived from an EMBL/GenBank/DDBJ whole genome shotgun (WGS) entry which is preliminary data.</text>
</comment>
<dbReference type="PANTHER" id="PTHR11986:SF79">
    <property type="entry name" value="ACETYLORNITHINE AMINOTRANSFERASE, MITOCHONDRIAL"/>
    <property type="match status" value="1"/>
</dbReference>
<dbReference type="InterPro" id="IPR015424">
    <property type="entry name" value="PyrdxlP-dep_Trfase"/>
</dbReference>
<evidence type="ECO:0008006" key="10">
    <source>
        <dbReference type="Google" id="ProtNLM"/>
    </source>
</evidence>
<dbReference type="OrthoDB" id="4495925at2"/>
<dbReference type="AlphaFoldDB" id="A0A7V8LP32"/>
<gene>
    <name evidence="6" type="ORF">AN908_14370</name>
    <name evidence="7" type="ORF">AN912_04710</name>
</gene>
<evidence type="ECO:0000313" key="9">
    <source>
        <dbReference type="Proteomes" id="UP000037962"/>
    </source>
</evidence>
<evidence type="ECO:0000256" key="2">
    <source>
        <dbReference type="ARBA" id="ARBA00022571"/>
    </source>
</evidence>
<dbReference type="InterPro" id="IPR015421">
    <property type="entry name" value="PyrdxlP-dep_Trfase_major"/>
</dbReference>
<keyword evidence="2" id="KW-0055">Arginine biosynthesis</keyword>
<dbReference type="InterPro" id="IPR050103">
    <property type="entry name" value="Class-III_PLP-dep_AT"/>
</dbReference>
<dbReference type="GO" id="GO:0008483">
    <property type="term" value="F:transaminase activity"/>
    <property type="evidence" value="ECO:0007669"/>
    <property type="project" value="UniProtKB-KW"/>
</dbReference>
<keyword evidence="3" id="KW-0032">Aminotransferase</keyword>
<dbReference type="InterPro" id="IPR005814">
    <property type="entry name" value="Aminotrans_3"/>
</dbReference>
<dbReference type="GeneID" id="45766921"/>
<reference evidence="8 9" key="1">
    <citation type="submission" date="2015-09" db="EMBL/GenBank/DDBJ databases">
        <title>Genome Sequences of Mycobacterium immunogenum Isolates, Recuperated from a Chloraminated Drinking Water Distribution System Simulator Subjected to Episodes of Nitrification.</title>
        <authorList>
            <person name="Gomez-Alvarez V."/>
            <person name="Revetta R.P."/>
        </authorList>
    </citation>
    <scope>NUCLEOTIDE SEQUENCE [LARGE SCALE GENOMIC DNA]</scope>
    <source>
        <strain evidence="6 8">H008</strain>
        <strain evidence="7 9">H076</strain>
    </source>
</reference>